<dbReference type="EMBL" id="JAIWYP010000001">
    <property type="protein sequence ID" value="KAH3881109.1"/>
    <property type="molecule type" value="Genomic_DNA"/>
</dbReference>
<evidence type="ECO:0000313" key="3">
    <source>
        <dbReference type="Proteomes" id="UP000828390"/>
    </source>
</evidence>
<dbReference type="AlphaFoldDB" id="A0A9D4MSP8"/>
<dbReference type="Proteomes" id="UP000828390">
    <property type="component" value="Unassembled WGS sequence"/>
</dbReference>
<proteinExistence type="predicted"/>
<reference evidence="2" key="2">
    <citation type="submission" date="2020-11" db="EMBL/GenBank/DDBJ databases">
        <authorList>
            <person name="McCartney M.A."/>
            <person name="Auch B."/>
            <person name="Kono T."/>
            <person name="Mallez S."/>
            <person name="Becker A."/>
            <person name="Gohl D.M."/>
            <person name="Silverstein K.A.T."/>
            <person name="Koren S."/>
            <person name="Bechman K.B."/>
            <person name="Herman A."/>
            <person name="Abrahante J.E."/>
            <person name="Garbe J."/>
        </authorList>
    </citation>
    <scope>NUCLEOTIDE SEQUENCE</scope>
    <source>
        <strain evidence="2">Duluth1</strain>
        <tissue evidence="2">Whole animal</tissue>
    </source>
</reference>
<comment type="caution">
    <text evidence="2">The sequence shown here is derived from an EMBL/GenBank/DDBJ whole genome shotgun (WGS) entry which is preliminary data.</text>
</comment>
<protein>
    <submittedName>
        <fullName evidence="2">Uncharacterized protein</fullName>
    </submittedName>
</protein>
<reference evidence="2" key="1">
    <citation type="journal article" date="2019" name="bioRxiv">
        <title>The Genome of the Zebra Mussel, Dreissena polymorpha: A Resource for Invasive Species Research.</title>
        <authorList>
            <person name="McCartney M.A."/>
            <person name="Auch B."/>
            <person name="Kono T."/>
            <person name="Mallez S."/>
            <person name="Zhang Y."/>
            <person name="Obille A."/>
            <person name="Becker A."/>
            <person name="Abrahante J.E."/>
            <person name="Garbe J."/>
            <person name="Badalamenti J.P."/>
            <person name="Herman A."/>
            <person name="Mangelson H."/>
            <person name="Liachko I."/>
            <person name="Sullivan S."/>
            <person name="Sone E.D."/>
            <person name="Koren S."/>
            <person name="Silverstein K.A.T."/>
            <person name="Beckman K.B."/>
            <person name="Gohl D.M."/>
        </authorList>
    </citation>
    <scope>NUCLEOTIDE SEQUENCE</scope>
    <source>
        <strain evidence="2">Duluth1</strain>
        <tissue evidence="2">Whole animal</tissue>
    </source>
</reference>
<feature type="coiled-coil region" evidence="1">
    <location>
        <begin position="91"/>
        <end position="150"/>
    </location>
</feature>
<evidence type="ECO:0000256" key="1">
    <source>
        <dbReference type="SAM" id="Coils"/>
    </source>
</evidence>
<name>A0A9D4MSP8_DREPO</name>
<sequence length="255" mass="28995">MLLSEQITPTDINKSLKLLLMSVNNKKEAKASSDHHESDVHDNELRQLNDTIQAVRKEKQIRHSTQSLESDIKGILTDFMKSVFEQILELKYELKENVRKTSAQIEELKDITCGLKKHHSLCCNDISSKMQDVAEESESVKKQMSVLNEELLKRWQSFTDSIKTQLSAIIDHKKENHHSLQSQTTNQLPSNVNRETSLRETSLHADLSANTVPSPASIEPRRTLIIIDSILKGIQKLGLMYAPVLDTLLTVFSRI</sequence>
<keyword evidence="3" id="KW-1185">Reference proteome</keyword>
<organism evidence="2 3">
    <name type="scientific">Dreissena polymorpha</name>
    <name type="common">Zebra mussel</name>
    <name type="synonym">Mytilus polymorpha</name>
    <dbReference type="NCBI Taxonomy" id="45954"/>
    <lineage>
        <taxon>Eukaryota</taxon>
        <taxon>Metazoa</taxon>
        <taxon>Spiralia</taxon>
        <taxon>Lophotrochozoa</taxon>
        <taxon>Mollusca</taxon>
        <taxon>Bivalvia</taxon>
        <taxon>Autobranchia</taxon>
        <taxon>Heteroconchia</taxon>
        <taxon>Euheterodonta</taxon>
        <taxon>Imparidentia</taxon>
        <taxon>Neoheterodontei</taxon>
        <taxon>Myida</taxon>
        <taxon>Dreissenoidea</taxon>
        <taxon>Dreissenidae</taxon>
        <taxon>Dreissena</taxon>
    </lineage>
</organism>
<keyword evidence="1" id="KW-0175">Coiled coil</keyword>
<accession>A0A9D4MSP8</accession>
<gene>
    <name evidence="2" type="ORF">DPMN_005031</name>
</gene>
<evidence type="ECO:0000313" key="2">
    <source>
        <dbReference type="EMBL" id="KAH3881109.1"/>
    </source>
</evidence>